<dbReference type="PANTHER" id="PTHR11875">
    <property type="entry name" value="TESTIS-SPECIFIC Y-ENCODED PROTEIN"/>
    <property type="match status" value="1"/>
</dbReference>
<keyword evidence="6" id="KW-1185">Reference proteome</keyword>
<keyword evidence="3" id="KW-0175">Coiled coil</keyword>
<comment type="similarity">
    <text evidence="1 2">Belongs to the nucleosome assembly protein (NAP) family.</text>
</comment>
<proteinExistence type="inferred from homology"/>
<feature type="compositionally biased region" description="Acidic residues" evidence="4">
    <location>
        <begin position="225"/>
        <end position="263"/>
    </location>
</feature>
<sequence>MSEEPASKRGKFEEDAAAGSSVLNAEMSKKYEAALKEIDTVQAEIDTLNEKASEEILAVERKYNIQRKPHYEKRNEVIEKIPNFWVASFVNHPTLSTIITEDDEDCLHYMTKLEVIEEYDDTKSGYKLTFHFAENPYIENEVISKEFFIGVQEPVSNTTDIKWKSGKNLAQRRSGAKNDGISRSFFEWLVDNEDPTSDDIAEIIKDDVWPNPLQYFLTPGSEAGDFGEDDDDDGAESDGADAGDDEHPDDEAAEGEQVDEEEE</sequence>
<dbReference type="SUPFAM" id="SSF143113">
    <property type="entry name" value="NAP-like"/>
    <property type="match status" value="1"/>
</dbReference>
<evidence type="ECO:0000256" key="1">
    <source>
        <dbReference type="ARBA" id="ARBA00009947"/>
    </source>
</evidence>
<dbReference type="Pfam" id="PF00956">
    <property type="entry name" value="NAP"/>
    <property type="match status" value="1"/>
</dbReference>
<feature type="region of interest" description="Disordered" evidence="4">
    <location>
        <begin position="215"/>
        <end position="263"/>
    </location>
</feature>
<accession>A0AA39IMH7</accession>
<organism evidence="5 6">
    <name type="scientific">Steinernema hermaphroditum</name>
    <dbReference type="NCBI Taxonomy" id="289476"/>
    <lineage>
        <taxon>Eukaryota</taxon>
        <taxon>Metazoa</taxon>
        <taxon>Ecdysozoa</taxon>
        <taxon>Nematoda</taxon>
        <taxon>Chromadorea</taxon>
        <taxon>Rhabditida</taxon>
        <taxon>Tylenchina</taxon>
        <taxon>Panagrolaimomorpha</taxon>
        <taxon>Strongyloidoidea</taxon>
        <taxon>Steinernematidae</taxon>
        <taxon>Steinernema</taxon>
    </lineage>
</organism>
<evidence type="ECO:0000256" key="3">
    <source>
        <dbReference type="SAM" id="Coils"/>
    </source>
</evidence>
<evidence type="ECO:0008006" key="7">
    <source>
        <dbReference type="Google" id="ProtNLM"/>
    </source>
</evidence>
<dbReference type="InterPro" id="IPR002164">
    <property type="entry name" value="NAP_family"/>
</dbReference>
<reference evidence="5" key="1">
    <citation type="submission" date="2023-06" db="EMBL/GenBank/DDBJ databases">
        <title>Genomic analysis of the entomopathogenic nematode Steinernema hermaphroditum.</title>
        <authorList>
            <person name="Schwarz E.M."/>
            <person name="Heppert J.K."/>
            <person name="Baniya A."/>
            <person name="Schwartz H.T."/>
            <person name="Tan C.-H."/>
            <person name="Antoshechkin I."/>
            <person name="Sternberg P.W."/>
            <person name="Goodrich-Blair H."/>
            <person name="Dillman A.R."/>
        </authorList>
    </citation>
    <scope>NUCLEOTIDE SEQUENCE</scope>
    <source>
        <strain evidence="5">PS9179</strain>
        <tissue evidence="5">Whole animal</tissue>
    </source>
</reference>
<evidence type="ECO:0000313" key="5">
    <source>
        <dbReference type="EMBL" id="KAK0426360.1"/>
    </source>
</evidence>
<dbReference type="Proteomes" id="UP001175271">
    <property type="component" value="Unassembled WGS sequence"/>
</dbReference>
<protein>
    <recommendedName>
        <fullName evidence="7">Protein SET</fullName>
    </recommendedName>
</protein>
<comment type="caution">
    <text evidence="5">The sequence shown here is derived from an EMBL/GenBank/DDBJ whole genome shotgun (WGS) entry which is preliminary data.</text>
</comment>
<dbReference type="FunFam" id="3.30.1120.90:FF:000002">
    <property type="entry name" value="Testis-specific Y-encoded-like protein 2"/>
    <property type="match status" value="1"/>
</dbReference>
<dbReference type="GO" id="GO:0005634">
    <property type="term" value="C:nucleus"/>
    <property type="evidence" value="ECO:0007669"/>
    <property type="project" value="InterPro"/>
</dbReference>
<dbReference type="AlphaFoldDB" id="A0AA39IMH7"/>
<gene>
    <name evidence="5" type="ORF">QR680_009668</name>
</gene>
<feature type="coiled-coil region" evidence="3">
    <location>
        <begin position="24"/>
        <end position="51"/>
    </location>
</feature>
<evidence type="ECO:0000256" key="4">
    <source>
        <dbReference type="SAM" id="MobiDB-lite"/>
    </source>
</evidence>
<dbReference type="EMBL" id="JAUCMV010000001">
    <property type="protein sequence ID" value="KAK0426360.1"/>
    <property type="molecule type" value="Genomic_DNA"/>
</dbReference>
<name>A0AA39IMH7_9BILA</name>
<dbReference type="GO" id="GO:0006334">
    <property type="term" value="P:nucleosome assembly"/>
    <property type="evidence" value="ECO:0007669"/>
    <property type="project" value="InterPro"/>
</dbReference>
<dbReference type="InterPro" id="IPR037231">
    <property type="entry name" value="NAP-like_sf"/>
</dbReference>
<evidence type="ECO:0000313" key="6">
    <source>
        <dbReference type="Proteomes" id="UP001175271"/>
    </source>
</evidence>
<evidence type="ECO:0000256" key="2">
    <source>
        <dbReference type="RuleBase" id="RU003876"/>
    </source>
</evidence>
<dbReference type="Gene3D" id="1.20.5.1500">
    <property type="match status" value="1"/>
</dbReference>
<dbReference type="Gene3D" id="3.30.1120.90">
    <property type="entry name" value="Nucleosome assembly protein"/>
    <property type="match status" value="1"/>
</dbReference>